<organism evidence="8 9">
    <name type="scientific">Mycolicibacterium insubricum</name>
    <dbReference type="NCBI Taxonomy" id="444597"/>
    <lineage>
        <taxon>Bacteria</taxon>
        <taxon>Bacillati</taxon>
        <taxon>Actinomycetota</taxon>
        <taxon>Actinomycetes</taxon>
        <taxon>Mycobacteriales</taxon>
        <taxon>Mycobacteriaceae</taxon>
        <taxon>Mycolicibacterium</taxon>
    </lineage>
</organism>
<evidence type="ECO:0000256" key="3">
    <source>
        <dbReference type="ARBA" id="ARBA00022723"/>
    </source>
</evidence>
<keyword evidence="4" id="KW-0249">Electron transport</keyword>
<dbReference type="GO" id="GO:0051538">
    <property type="term" value="F:3 iron, 4 sulfur cluster binding"/>
    <property type="evidence" value="ECO:0007669"/>
    <property type="project" value="UniProtKB-KW"/>
</dbReference>
<evidence type="ECO:0000256" key="2">
    <source>
        <dbReference type="ARBA" id="ARBA00022448"/>
    </source>
</evidence>
<dbReference type="PANTHER" id="PTHR36923:SF3">
    <property type="entry name" value="FERREDOXIN"/>
    <property type="match status" value="1"/>
</dbReference>
<dbReference type="PROSITE" id="PS51379">
    <property type="entry name" value="4FE4S_FER_2"/>
    <property type="match status" value="1"/>
</dbReference>
<name>A0A1X0D8F4_9MYCO</name>
<dbReference type="RefSeq" id="WP_083032027.1">
    <property type="nucleotide sequence ID" value="NZ_AP022618.1"/>
</dbReference>
<keyword evidence="6" id="KW-0411">Iron-sulfur</keyword>
<proteinExistence type="predicted"/>
<keyword evidence="7" id="KW-0003">3Fe-4S</keyword>
<keyword evidence="9" id="KW-1185">Reference proteome</keyword>
<reference evidence="8 9" key="1">
    <citation type="submission" date="2016-12" db="EMBL/GenBank/DDBJ databases">
        <title>The new phylogeny of genus Mycobacterium.</title>
        <authorList>
            <person name="Tortoli E."/>
            <person name="Trovato A."/>
            <person name="Cirillo D.M."/>
        </authorList>
    </citation>
    <scope>NUCLEOTIDE SEQUENCE [LARGE SCALE GENOMIC DNA]</scope>
    <source>
        <strain evidence="8 9">DSM 45130</strain>
    </source>
</reference>
<evidence type="ECO:0000256" key="7">
    <source>
        <dbReference type="ARBA" id="ARBA00023291"/>
    </source>
</evidence>
<protein>
    <submittedName>
        <fullName evidence="8">Uncharacterized protein</fullName>
    </submittedName>
</protein>
<dbReference type="Pfam" id="PF13459">
    <property type="entry name" value="Fer4_15"/>
    <property type="match status" value="1"/>
</dbReference>
<dbReference type="Proteomes" id="UP000192801">
    <property type="component" value="Unassembled WGS sequence"/>
</dbReference>
<keyword evidence="5" id="KW-0408">Iron</keyword>
<dbReference type="STRING" id="444597.BST26_15020"/>
<dbReference type="PANTHER" id="PTHR36923">
    <property type="entry name" value="FERREDOXIN"/>
    <property type="match status" value="1"/>
</dbReference>
<dbReference type="EMBL" id="MVHS01000039">
    <property type="protein sequence ID" value="ORA68020.1"/>
    <property type="molecule type" value="Genomic_DNA"/>
</dbReference>
<gene>
    <name evidence="8" type="ORF">BST26_15020</name>
</gene>
<accession>A0A1X0D8F4</accession>
<dbReference type="InterPro" id="IPR051269">
    <property type="entry name" value="Fe-S_cluster_ET"/>
</dbReference>
<sequence>MKVEIDYSRCEGHGVCVGLAPSTFELGDEDEQVRLVTESPERTAEEAVTLAAKRCPTQSIRIHP</sequence>
<evidence type="ECO:0000256" key="5">
    <source>
        <dbReference type="ARBA" id="ARBA00023004"/>
    </source>
</evidence>
<dbReference type="InterPro" id="IPR017896">
    <property type="entry name" value="4Fe4S_Fe-S-bd"/>
</dbReference>
<evidence type="ECO:0000256" key="4">
    <source>
        <dbReference type="ARBA" id="ARBA00022982"/>
    </source>
</evidence>
<keyword evidence="2" id="KW-0813">Transport</keyword>
<dbReference type="GO" id="GO:0046872">
    <property type="term" value="F:metal ion binding"/>
    <property type="evidence" value="ECO:0007669"/>
    <property type="project" value="UniProtKB-KW"/>
</dbReference>
<dbReference type="AlphaFoldDB" id="A0A1X0D8F4"/>
<evidence type="ECO:0000256" key="6">
    <source>
        <dbReference type="ARBA" id="ARBA00023014"/>
    </source>
</evidence>
<comment type="caution">
    <text evidence="8">The sequence shown here is derived from an EMBL/GenBank/DDBJ whole genome shotgun (WGS) entry which is preliminary data.</text>
</comment>
<evidence type="ECO:0000313" key="9">
    <source>
        <dbReference type="Proteomes" id="UP000192801"/>
    </source>
</evidence>
<dbReference type="OrthoDB" id="9803319at2"/>
<evidence type="ECO:0000256" key="1">
    <source>
        <dbReference type="ARBA" id="ARBA00001927"/>
    </source>
</evidence>
<dbReference type="Gene3D" id="3.30.70.20">
    <property type="match status" value="1"/>
</dbReference>
<dbReference type="SUPFAM" id="SSF54862">
    <property type="entry name" value="4Fe-4S ferredoxins"/>
    <property type="match status" value="1"/>
</dbReference>
<comment type="cofactor">
    <cofactor evidence="1">
        <name>[3Fe-4S] cluster</name>
        <dbReference type="ChEBI" id="CHEBI:21137"/>
    </cofactor>
</comment>
<keyword evidence="3" id="KW-0479">Metal-binding</keyword>
<evidence type="ECO:0000313" key="8">
    <source>
        <dbReference type="EMBL" id="ORA68020.1"/>
    </source>
</evidence>